<gene>
    <name evidence="3" type="ORF">KQI42_11820</name>
</gene>
<proteinExistence type="inferred from homology"/>
<feature type="domain" description="Peptidase M20 dimerisation" evidence="2">
    <location>
        <begin position="200"/>
        <end position="297"/>
    </location>
</feature>
<evidence type="ECO:0000313" key="4">
    <source>
        <dbReference type="Proteomes" id="UP000749471"/>
    </source>
</evidence>
<sequence length="442" mass="49181">MNVEKIKENIINVIDENKEKIIAIGRDIYDNPEIGYKEYETTEKVFKFLKELDLEVEKNIAVTGCRARITYDESSPRIALLGEMDAIYCKEHKDSLENGAIHGCGHNVQIAGLLGAVIGLIKSNALAQIGGNIDILAVPAEEFIEIGYRSSLREKKIIEFFGGKQELIRRGYFDDVDISMMFHVLDLSENKALVGPVSNGFIGKKIKFIGKASHAGSAPDEGINALNAAMLAMNNINVQRETFKDKDRVRVHSIITKGGDIVNVIPSEVVMESYVRARTLESMISSNKKVNRAIKAGAEAVGAGLEIEDIPGYFPILSFKNLDDLFRQNLELLGLEGKIISGGDFTGSFDFGDLSHIMPTLHPMIGGIKGSLHSKDYEIIDEELAYIIPAKAMALTVVDLLVNQGEKIKEIKEKYPPKMTKEEYLQFMYSMFNVYKMDLCEE</sequence>
<evidence type="ECO:0000259" key="2">
    <source>
        <dbReference type="Pfam" id="PF07687"/>
    </source>
</evidence>
<dbReference type="InterPro" id="IPR002933">
    <property type="entry name" value="Peptidase_M20"/>
</dbReference>
<organism evidence="3 4">
    <name type="scientific">Tissierella simiarum</name>
    <dbReference type="NCBI Taxonomy" id="2841534"/>
    <lineage>
        <taxon>Bacteria</taxon>
        <taxon>Bacillati</taxon>
        <taxon>Bacillota</taxon>
        <taxon>Tissierellia</taxon>
        <taxon>Tissierellales</taxon>
        <taxon>Tissierellaceae</taxon>
        <taxon>Tissierella</taxon>
    </lineage>
</organism>
<dbReference type="InterPro" id="IPR017439">
    <property type="entry name" value="Amidohydrolase"/>
</dbReference>
<evidence type="ECO:0000313" key="3">
    <source>
        <dbReference type="EMBL" id="MBU5438704.1"/>
    </source>
</evidence>
<dbReference type="PANTHER" id="PTHR30575:SF3">
    <property type="entry name" value="PEPTIDASE M20 DIMERISATION DOMAIN-CONTAINING PROTEIN"/>
    <property type="match status" value="1"/>
</dbReference>
<dbReference type="InterPro" id="IPR017144">
    <property type="entry name" value="Xaa-Arg_dipeptidase"/>
</dbReference>
<comment type="similarity">
    <text evidence="1">Belongs to the peptidase M20A family.</text>
</comment>
<dbReference type="InterPro" id="IPR011650">
    <property type="entry name" value="Peptidase_M20_dimer"/>
</dbReference>
<dbReference type="InterPro" id="IPR052030">
    <property type="entry name" value="Peptidase_M20/M20A_hydrolases"/>
</dbReference>
<keyword evidence="4" id="KW-1185">Reference proteome</keyword>
<comment type="caution">
    <text evidence="3">The sequence shown here is derived from an EMBL/GenBank/DDBJ whole genome shotgun (WGS) entry which is preliminary data.</text>
</comment>
<reference evidence="3 4" key="1">
    <citation type="submission" date="2021-06" db="EMBL/GenBank/DDBJ databases">
        <authorList>
            <person name="Sun Q."/>
            <person name="Li D."/>
        </authorList>
    </citation>
    <scope>NUCLEOTIDE SEQUENCE [LARGE SCALE GENOMIC DNA]</scope>
    <source>
        <strain evidence="3 4">MSJ-40</strain>
    </source>
</reference>
<accession>A0ABS6E712</accession>
<dbReference type="EMBL" id="JAHLPM010000009">
    <property type="protein sequence ID" value="MBU5438704.1"/>
    <property type="molecule type" value="Genomic_DNA"/>
</dbReference>
<dbReference type="Proteomes" id="UP000749471">
    <property type="component" value="Unassembled WGS sequence"/>
</dbReference>
<dbReference type="PIRSF" id="PIRSF037226">
    <property type="entry name" value="Amidohydrolase_ACY1L2_prd"/>
    <property type="match status" value="1"/>
</dbReference>
<protein>
    <recommendedName>
        <fullName evidence="1">Peptidase M20 domain-containing protein 2</fullName>
    </recommendedName>
</protein>
<dbReference type="NCBIfam" id="TIGR01891">
    <property type="entry name" value="amidohydrolases"/>
    <property type="match status" value="1"/>
</dbReference>
<dbReference type="PANTHER" id="PTHR30575">
    <property type="entry name" value="PEPTIDASE M20"/>
    <property type="match status" value="1"/>
</dbReference>
<dbReference type="Pfam" id="PF07687">
    <property type="entry name" value="M20_dimer"/>
    <property type="match status" value="1"/>
</dbReference>
<name>A0ABS6E712_9FIRM</name>
<dbReference type="Pfam" id="PF01546">
    <property type="entry name" value="Peptidase_M20"/>
    <property type="match status" value="1"/>
</dbReference>
<dbReference type="RefSeq" id="WP_216519996.1">
    <property type="nucleotide sequence ID" value="NZ_JAHLPM010000009.1"/>
</dbReference>
<evidence type="ECO:0000256" key="1">
    <source>
        <dbReference type="PIRNR" id="PIRNR037226"/>
    </source>
</evidence>